<dbReference type="EMBL" id="PKPP01020994">
    <property type="protein sequence ID" value="PWA34972.1"/>
    <property type="molecule type" value="Genomic_DNA"/>
</dbReference>
<gene>
    <name evidence="1" type="ORF">CTI12_AA613910</name>
</gene>
<accession>A0A2U1KDX3</accession>
<keyword evidence="2" id="KW-1185">Reference proteome</keyword>
<proteinExistence type="predicted"/>
<name>A0A2U1KDX3_ARTAN</name>
<protein>
    <submittedName>
        <fullName evidence="1">Uncharacterized protein</fullName>
    </submittedName>
</protein>
<evidence type="ECO:0000313" key="2">
    <source>
        <dbReference type="Proteomes" id="UP000245207"/>
    </source>
</evidence>
<sequence length="117" mass="13755">MNLVWTILRGDNLFKNKRRGSILGPLFCYCYKDTVRYICCYGVRKVWELFDYIVEKGRLLEEDEGRNFFVSGMLSVGISASIRCELCSAIRLPPDFHYTLGYQDQRLDDVWGPFQKH</sequence>
<organism evidence="1 2">
    <name type="scientific">Artemisia annua</name>
    <name type="common">Sweet wormwood</name>
    <dbReference type="NCBI Taxonomy" id="35608"/>
    <lineage>
        <taxon>Eukaryota</taxon>
        <taxon>Viridiplantae</taxon>
        <taxon>Streptophyta</taxon>
        <taxon>Embryophyta</taxon>
        <taxon>Tracheophyta</taxon>
        <taxon>Spermatophyta</taxon>
        <taxon>Magnoliopsida</taxon>
        <taxon>eudicotyledons</taxon>
        <taxon>Gunneridae</taxon>
        <taxon>Pentapetalae</taxon>
        <taxon>asterids</taxon>
        <taxon>campanulids</taxon>
        <taxon>Asterales</taxon>
        <taxon>Asteraceae</taxon>
        <taxon>Asteroideae</taxon>
        <taxon>Anthemideae</taxon>
        <taxon>Artemisiinae</taxon>
        <taxon>Artemisia</taxon>
    </lineage>
</organism>
<dbReference type="AlphaFoldDB" id="A0A2U1KDX3"/>
<reference evidence="1 2" key="1">
    <citation type="journal article" date="2018" name="Mol. Plant">
        <title>The genome of Artemisia annua provides insight into the evolution of Asteraceae family and artemisinin biosynthesis.</title>
        <authorList>
            <person name="Shen Q."/>
            <person name="Zhang L."/>
            <person name="Liao Z."/>
            <person name="Wang S."/>
            <person name="Yan T."/>
            <person name="Shi P."/>
            <person name="Liu M."/>
            <person name="Fu X."/>
            <person name="Pan Q."/>
            <person name="Wang Y."/>
            <person name="Lv Z."/>
            <person name="Lu X."/>
            <person name="Zhang F."/>
            <person name="Jiang W."/>
            <person name="Ma Y."/>
            <person name="Chen M."/>
            <person name="Hao X."/>
            <person name="Li L."/>
            <person name="Tang Y."/>
            <person name="Lv G."/>
            <person name="Zhou Y."/>
            <person name="Sun X."/>
            <person name="Brodelius P.E."/>
            <person name="Rose J.K.C."/>
            <person name="Tang K."/>
        </authorList>
    </citation>
    <scope>NUCLEOTIDE SEQUENCE [LARGE SCALE GENOMIC DNA]</scope>
    <source>
        <strain evidence="2">cv. Huhao1</strain>
        <tissue evidence="1">Leaf</tissue>
    </source>
</reference>
<comment type="caution">
    <text evidence="1">The sequence shown here is derived from an EMBL/GenBank/DDBJ whole genome shotgun (WGS) entry which is preliminary data.</text>
</comment>
<dbReference type="Proteomes" id="UP000245207">
    <property type="component" value="Unassembled WGS sequence"/>
</dbReference>
<evidence type="ECO:0000313" key="1">
    <source>
        <dbReference type="EMBL" id="PWA34972.1"/>
    </source>
</evidence>